<dbReference type="OrthoDB" id="4608030at2"/>
<comment type="caution">
    <text evidence="2">The sequence shown here is derived from an EMBL/GenBank/DDBJ whole genome shotgun (WGS) entry which is preliminary data.</text>
</comment>
<dbReference type="PANTHER" id="PTHR33371:SF4">
    <property type="entry name" value="INTERMEMBRANE PHOSPHOLIPID TRANSPORT SYSTEM BINDING PROTEIN MLAD"/>
    <property type="match status" value="1"/>
</dbReference>
<evidence type="ECO:0000313" key="2">
    <source>
        <dbReference type="EMBL" id="ORA11434.1"/>
    </source>
</evidence>
<feature type="domain" description="Mce/MlaD" evidence="1">
    <location>
        <begin position="3"/>
        <end position="67"/>
    </location>
</feature>
<dbReference type="PANTHER" id="PTHR33371">
    <property type="entry name" value="INTERMEMBRANE PHOSPHOLIPID TRANSPORT SYSTEM BINDING PROTEIN MLAD-RELATED"/>
    <property type="match status" value="1"/>
</dbReference>
<gene>
    <name evidence="2" type="ORF">BST14_18675</name>
</gene>
<keyword evidence="3" id="KW-1185">Reference proteome</keyword>
<protein>
    <submittedName>
        <fullName evidence="2">Mammalian cell entry protein</fullName>
    </submittedName>
</protein>
<evidence type="ECO:0000313" key="3">
    <source>
        <dbReference type="Proteomes" id="UP000192707"/>
    </source>
</evidence>
<accession>A0A1W9ZC92</accession>
<dbReference type="Proteomes" id="UP000192707">
    <property type="component" value="Unassembled WGS sequence"/>
</dbReference>
<sequence length="322" mass="34777">MHDSIGLYAGNPVTQMGYKIGTVDRIIPGKTSVEVQFVITEPRAIPAGVKAVTRSTSILADRSLELVGNYESGPRLQPGRCIPLTNSSTPLSLSQVIGAATNFVNGINPKDSTNIQDALRDVDEAAHDNGPALNRLLTKTSALLDSPDRAIGDLGAIVRNLAVLSKTLRDNRTPAKQILLDMQQTTPDLLDAMRGTLGLTDVAHELIRLVDDLEHVLGDDIQTGLDTFGDLLRHLSPHSKGIANVLNPVPRFINTLSYYVNNHQFDLISWSPPLFRIRTPDGLALCGQMNASAPGSCADVNGQPHAVDMALLQYVLTEAQRR</sequence>
<dbReference type="AlphaFoldDB" id="A0A1W9ZC92"/>
<proteinExistence type="predicted"/>
<reference evidence="2 3" key="1">
    <citation type="submission" date="2016-12" db="EMBL/GenBank/DDBJ databases">
        <title>The new phylogeny of genus Mycobacterium.</title>
        <authorList>
            <person name="Tortoli E."/>
            <person name="Trovato A."/>
            <person name="Cirillo D.M."/>
        </authorList>
    </citation>
    <scope>NUCLEOTIDE SEQUENCE [LARGE SCALE GENOMIC DNA]</scope>
    <source>
        <strain evidence="2 3">DSM 45069</strain>
    </source>
</reference>
<dbReference type="RefSeq" id="WP_083065856.1">
    <property type="nucleotide sequence ID" value="NZ_MVHG01000053.1"/>
</dbReference>
<dbReference type="EMBL" id="MVHG01000053">
    <property type="protein sequence ID" value="ORA11434.1"/>
    <property type="molecule type" value="Genomic_DNA"/>
</dbReference>
<name>A0A1W9ZC92_MYCAI</name>
<dbReference type="InterPro" id="IPR052336">
    <property type="entry name" value="MlaD_Phospholipid_Transporter"/>
</dbReference>
<dbReference type="Pfam" id="PF02470">
    <property type="entry name" value="MlaD"/>
    <property type="match status" value="1"/>
</dbReference>
<evidence type="ECO:0000259" key="1">
    <source>
        <dbReference type="Pfam" id="PF02470"/>
    </source>
</evidence>
<dbReference type="InterPro" id="IPR003399">
    <property type="entry name" value="Mce/MlaD"/>
</dbReference>
<organism evidence="2 3">
    <name type="scientific">Mycobacterium arosiense ATCC BAA-1401 = DSM 45069</name>
    <dbReference type="NCBI Taxonomy" id="1265311"/>
    <lineage>
        <taxon>Bacteria</taxon>
        <taxon>Bacillati</taxon>
        <taxon>Actinomycetota</taxon>
        <taxon>Actinomycetes</taxon>
        <taxon>Mycobacteriales</taxon>
        <taxon>Mycobacteriaceae</taxon>
        <taxon>Mycobacterium</taxon>
        <taxon>Mycobacterium avium complex (MAC)</taxon>
    </lineage>
</organism>